<dbReference type="InterPro" id="IPR032675">
    <property type="entry name" value="LRR_dom_sf"/>
</dbReference>
<dbReference type="Proteomes" id="UP000656244">
    <property type="component" value="Unassembled WGS sequence"/>
</dbReference>
<name>A0A923HDM6_9FLAO</name>
<dbReference type="EMBL" id="JACNMF010000010">
    <property type="protein sequence ID" value="MBC3760032.1"/>
    <property type="molecule type" value="Genomic_DNA"/>
</dbReference>
<organism evidence="1 2">
    <name type="scientific">Hyunsoonleella aquatilis</name>
    <dbReference type="NCBI Taxonomy" id="2762758"/>
    <lineage>
        <taxon>Bacteria</taxon>
        <taxon>Pseudomonadati</taxon>
        <taxon>Bacteroidota</taxon>
        <taxon>Flavobacteriia</taxon>
        <taxon>Flavobacteriales</taxon>
        <taxon>Flavobacteriaceae</taxon>
    </lineage>
</organism>
<comment type="caution">
    <text evidence="1">The sequence shown here is derived from an EMBL/GenBank/DDBJ whole genome shotgun (WGS) entry which is preliminary data.</text>
</comment>
<proteinExistence type="predicted"/>
<keyword evidence="2" id="KW-1185">Reference proteome</keyword>
<evidence type="ECO:0000313" key="2">
    <source>
        <dbReference type="Proteomes" id="UP000656244"/>
    </source>
</evidence>
<protein>
    <recommendedName>
        <fullName evidence="3">Leucine-rich repeat domain-containing protein</fullName>
    </recommendedName>
</protein>
<dbReference type="SUPFAM" id="SSF52058">
    <property type="entry name" value="L domain-like"/>
    <property type="match status" value="1"/>
</dbReference>
<accession>A0A923HDM6</accession>
<dbReference type="Gene3D" id="3.80.10.10">
    <property type="entry name" value="Ribonuclease Inhibitor"/>
    <property type="match status" value="1"/>
</dbReference>
<dbReference type="RefSeq" id="WP_186564004.1">
    <property type="nucleotide sequence ID" value="NZ_JACNMF010000010.1"/>
</dbReference>
<evidence type="ECO:0000313" key="1">
    <source>
        <dbReference type="EMBL" id="MBC3760032.1"/>
    </source>
</evidence>
<reference evidence="1" key="1">
    <citation type="submission" date="2020-08" db="EMBL/GenBank/DDBJ databases">
        <title>Hyunsoonleella sp. strain SJ7 genome sequencing and assembly.</title>
        <authorList>
            <person name="Kim I."/>
        </authorList>
    </citation>
    <scope>NUCLEOTIDE SEQUENCE</scope>
    <source>
        <strain evidence="1">SJ7</strain>
    </source>
</reference>
<dbReference type="AlphaFoldDB" id="A0A923HDM6"/>
<gene>
    <name evidence="1" type="ORF">H7U19_16615</name>
</gene>
<evidence type="ECO:0008006" key="3">
    <source>
        <dbReference type="Google" id="ProtNLM"/>
    </source>
</evidence>
<sequence length="221" mass="25859">MENWIKNIQRLRIEDPEIYECKFLSPDYSQENDLSYPKIKKLRAEWIKVFPKLENLKYLFLGHRVNQEYFEAICNIPNLKGLGVKVSQITDFSSIGKLKKLENLNFCGSKGISNLRGIELLTELKYCKLSQFFGLETIEELSELHSLEKLNLFGNYHGQSLNLKSIEPISELRNLKELGLDIKTKLDLDSLLKLENLETLILPDFYHTKLREILPKQIELR</sequence>